<dbReference type="Pfam" id="PF04981">
    <property type="entry name" value="NMD3"/>
    <property type="match status" value="1"/>
</dbReference>
<evidence type="ECO:0000259" key="11">
    <source>
        <dbReference type="Pfam" id="PF21193"/>
    </source>
</evidence>
<dbReference type="InterPro" id="IPR007064">
    <property type="entry name" value="Nmd3_N"/>
</dbReference>
<keyword evidence="13" id="KW-1185">Reference proteome</keyword>
<comment type="function">
    <text evidence="1 8">Acts as an adapter for the XPO1/CRM1-mediated export of the 60S ribosomal subunit.</text>
</comment>
<dbReference type="InterPro" id="IPR048899">
    <property type="entry name" value="NMD_SH3"/>
</dbReference>
<keyword evidence="5 8" id="KW-0963">Cytoplasm</keyword>
<feature type="domain" description="60S ribosomal export protein NMD3 OB-fold" evidence="10">
    <location>
        <begin position="317"/>
        <end position="410"/>
    </location>
</feature>
<keyword evidence="7 8" id="KW-0539">Nucleus</keyword>
<dbReference type="Pfam" id="PF21192">
    <property type="entry name" value="OB_NMD3"/>
    <property type="match status" value="1"/>
</dbReference>
<dbReference type="PANTHER" id="PTHR12746:SF2">
    <property type="entry name" value="60S RIBOSOMAL EXPORT PROTEIN NMD3"/>
    <property type="match status" value="1"/>
</dbReference>
<evidence type="ECO:0000259" key="9">
    <source>
        <dbReference type="Pfam" id="PF04981"/>
    </source>
</evidence>
<dbReference type="GO" id="GO:0015031">
    <property type="term" value="P:protein transport"/>
    <property type="evidence" value="ECO:0007669"/>
    <property type="project" value="UniProtKB-KW"/>
</dbReference>
<evidence type="ECO:0000256" key="2">
    <source>
        <dbReference type="ARBA" id="ARBA00009794"/>
    </source>
</evidence>
<dbReference type="STRING" id="188477.A0A3S0ZBE0"/>
<evidence type="ECO:0000256" key="8">
    <source>
        <dbReference type="RuleBase" id="RU364108"/>
    </source>
</evidence>
<dbReference type="Pfam" id="PF21193">
    <property type="entry name" value="NMD_SH3"/>
    <property type="match status" value="1"/>
</dbReference>
<evidence type="ECO:0000256" key="5">
    <source>
        <dbReference type="ARBA" id="ARBA00022490"/>
    </source>
</evidence>
<gene>
    <name evidence="12" type="ORF">EGW08_017224</name>
</gene>
<evidence type="ECO:0000313" key="12">
    <source>
        <dbReference type="EMBL" id="RUS75001.1"/>
    </source>
</evidence>
<comment type="subcellular location">
    <subcellularLocation>
        <location evidence="8">Cytoplasm</location>
    </subcellularLocation>
    <subcellularLocation>
        <location evidence="8">Nucleus</location>
    </subcellularLocation>
</comment>
<evidence type="ECO:0000259" key="10">
    <source>
        <dbReference type="Pfam" id="PF21192"/>
    </source>
</evidence>
<dbReference type="GO" id="GO:0005737">
    <property type="term" value="C:cytoplasm"/>
    <property type="evidence" value="ECO:0007669"/>
    <property type="project" value="UniProtKB-SubCell"/>
</dbReference>
<proteinExistence type="inferred from homology"/>
<comment type="caution">
    <text evidence="12">The sequence shown here is derived from an EMBL/GenBank/DDBJ whole genome shotgun (WGS) entry which is preliminary data.</text>
</comment>
<dbReference type="EMBL" id="RQTK01000778">
    <property type="protein sequence ID" value="RUS75001.1"/>
    <property type="molecule type" value="Genomic_DNA"/>
</dbReference>
<reference evidence="12 13" key="1">
    <citation type="submission" date="2019-01" db="EMBL/GenBank/DDBJ databases">
        <title>A draft genome assembly of the solar-powered sea slug Elysia chlorotica.</title>
        <authorList>
            <person name="Cai H."/>
            <person name="Li Q."/>
            <person name="Fang X."/>
            <person name="Li J."/>
            <person name="Curtis N.E."/>
            <person name="Altenburger A."/>
            <person name="Shibata T."/>
            <person name="Feng M."/>
            <person name="Maeda T."/>
            <person name="Schwartz J.A."/>
            <person name="Shigenobu S."/>
            <person name="Lundholm N."/>
            <person name="Nishiyama T."/>
            <person name="Yang H."/>
            <person name="Hasebe M."/>
            <person name="Li S."/>
            <person name="Pierce S.K."/>
            <person name="Wang J."/>
        </authorList>
    </citation>
    <scope>NUCLEOTIDE SEQUENCE [LARGE SCALE GENOMIC DNA]</scope>
    <source>
        <strain evidence="12">EC2010</strain>
        <tissue evidence="12">Whole organism of an adult</tissue>
    </source>
</reference>
<evidence type="ECO:0000256" key="3">
    <source>
        <dbReference type="ARBA" id="ARBA00017035"/>
    </source>
</evidence>
<dbReference type="GO" id="GO:0043023">
    <property type="term" value="F:ribosomal large subunit binding"/>
    <property type="evidence" value="ECO:0007669"/>
    <property type="project" value="InterPro"/>
</dbReference>
<evidence type="ECO:0000256" key="4">
    <source>
        <dbReference type="ARBA" id="ARBA00022448"/>
    </source>
</evidence>
<name>A0A3S0ZBE0_ELYCH</name>
<keyword evidence="4 8" id="KW-0813">Transport</keyword>
<evidence type="ECO:0000256" key="6">
    <source>
        <dbReference type="ARBA" id="ARBA00022927"/>
    </source>
</evidence>
<dbReference type="InterPro" id="IPR039768">
    <property type="entry name" value="Nmd3"/>
</dbReference>
<dbReference type="OrthoDB" id="203821at2759"/>
<dbReference type="PANTHER" id="PTHR12746">
    <property type="entry name" value="NONSENSE-MEDIATED MRNA DECAY PROTEIN 3"/>
    <property type="match status" value="1"/>
</dbReference>
<evidence type="ECO:0000313" key="13">
    <source>
        <dbReference type="Proteomes" id="UP000271974"/>
    </source>
</evidence>
<sequence length="508" mass="58522">MEYLDSGGPSNARQQHYSLICCCRCGLQIEPNPTNMCVNCLRSDVDITDGIPKTSALSFCRGCERYLQPPNQWVKATLESRELLSVCLKKLKGLSKVKLVDAGFVWTEPHSMRIKVKLTVQKEVMNGAVLEQMFVVEFVVQAHMCDDCHRVEAKDFWRAAVQVRQKSDHKKTFFYLEQLILKHRAHRSTVNIKPMADGLDFFFTKQDDAKKLVEFLSAYVPCRYVTGRELISHDIRSNKFNYKYTFSVEIVPICKDHIVCLPQKTAQQMGSISPLCIVTRVTQTIHVIDPCTLQWAEMSGTQYWRQPFPALVSPKHLIEYMVMEIELVPEKDRPLRPRMSTKHGLADVYVARMSDLGINDQQFHCRTHLGYLLKTGDTVLGFDFTNANLNHAHFDKLNTDKVPDVMLVKKVFDRSKRLRRRKWRLERFDGADELDTESVTRDYNDFLDDLEEDQAYRENVNIYKDPTKVQVEDDTDDEGAPQISLQEMLEDLRISEDATGGEGAAMME</sequence>
<keyword evidence="6 8" id="KW-0653">Protein transport</keyword>
<evidence type="ECO:0000256" key="7">
    <source>
        <dbReference type="ARBA" id="ARBA00023242"/>
    </source>
</evidence>
<dbReference type="InterPro" id="IPR048898">
    <property type="entry name" value="OB_NMD3"/>
</dbReference>
<dbReference type="GO" id="GO:0005634">
    <property type="term" value="C:nucleus"/>
    <property type="evidence" value="ECO:0007669"/>
    <property type="project" value="UniProtKB-SubCell"/>
</dbReference>
<dbReference type="Proteomes" id="UP000271974">
    <property type="component" value="Unassembled WGS sequence"/>
</dbReference>
<organism evidence="12 13">
    <name type="scientific">Elysia chlorotica</name>
    <name type="common">Eastern emerald elysia</name>
    <name type="synonym">Sea slug</name>
    <dbReference type="NCBI Taxonomy" id="188477"/>
    <lineage>
        <taxon>Eukaryota</taxon>
        <taxon>Metazoa</taxon>
        <taxon>Spiralia</taxon>
        <taxon>Lophotrochozoa</taxon>
        <taxon>Mollusca</taxon>
        <taxon>Gastropoda</taxon>
        <taxon>Heterobranchia</taxon>
        <taxon>Euthyneura</taxon>
        <taxon>Panpulmonata</taxon>
        <taxon>Sacoglossa</taxon>
        <taxon>Placobranchoidea</taxon>
        <taxon>Plakobranchidae</taxon>
        <taxon>Elysia</taxon>
    </lineage>
</organism>
<dbReference type="GO" id="GO:0000055">
    <property type="term" value="P:ribosomal large subunit export from nucleus"/>
    <property type="evidence" value="ECO:0007669"/>
    <property type="project" value="TreeGrafter"/>
</dbReference>
<protein>
    <recommendedName>
        <fullName evidence="3 8">60S ribosomal export protein NMD3</fullName>
    </recommendedName>
</protein>
<dbReference type="AlphaFoldDB" id="A0A3S0ZBE0"/>
<accession>A0A3S0ZBE0</accession>
<comment type="similarity">
    <text evidence="2 8">Belongs to the NMD3 family.</text>
</comment>
<feature type="domain" description="60S ribosomal export protein NMD3 SH3" evidence="11">
    <location>
        <begin position="253"/>
        <end position="299"/>
    </location>
</feature>
<evidence type="ECO:0000256" key="1">
    <source>
        <dbReference type="ARBA" id="ARBA00002269"/>
    </source>
</evidence>
<feature type="domain" description="Nmd3 N-terminal" evidence="9">
    <location>
        <begin position="22"/>
        <end position="250"/>
    </location>
</feature>